<proteinExistence type="predicted"/>
<feature type="compositionally biased region" description="Polar residues" evidence="1">
    <location>
        <begin position="30"/>
        <end position="39"/>
    </location>
</feature>
<evidence type="ECO:0000313" key="3">
    <source>
        <dbReference type="Proteomes" id="UP000886595"/>
    </source>
</evidence>
<protein>
    <submittedName>
        <fullName evidence="2">Uncharacterized protein</fullName>
    </submittedName>
</protein>
<feature type="compositionally biased region" description="Low complexity" evidence="1">
    <location>
        <begin position="14"/>
        <end position="29"/>
    </location>
</feature>
<gene>
    <name evidence="2" type="ORF">Bca52824_017610</name>
</gene>
<feature type="region of interest" description="Disordered" evidence="1">
    <location>
        <begin position="14"/>
        <end position="41"/>
    </location>
</feature>
<evidence type="ECO:0000313" key="2">
    <source>
        <dbReference type="EMBL" id="KAG2314488.1"/>
    </source>
</evidence>
<name>A0A8X7VNZ9_BRACI</name>
<dbReference type="AlphaFoldDB" id="A0A8X7VNZ9"/>
<comment type="caution">
    <text evidence="2">The sequence shown here is derived from an EMBL/GenBank/DDBJ whole genome shotgun (WGS) entry which is preliminary data.</text>
</comment>
<sequence length="224" mass="25026">MPSNSDLLFFYSSSSLSSSSSSSQLSTPSARQNGSSPAITKSHLWDVEKAKCSFGFSKPKSSEELKEEIADIETEILQLERYLLSLYRTSIGDHLRAFLLKDDSSLLLPKPHTTKYQNHRVSYVSDTPLSSSVKPLSESDNKQRSEFSNPSLADLLGLNTLSPNKLSEEIVRLMSVIIIKLSDKGQRRFVENEKSGEELGVVINTLCLNDDNLKSVESFLQKFR</sequence>
<organism evidence="2 3">
    <name type="scientific">Brassica carinata</name>
    <name type="common">Ethiopian mustard</name>
    <name type="synonym">Abyssinian cabbage</name>
    <dbReference type="NCBI Taxonomy" id="52824"/>
    <lineage>
        <taxon>Eukaryota</taxon>
        <taxon>Viridiplantae</taxon>
        <taxon>Streptophyta</taxon>
        <taxon>Embryophyta</taxon>
        <taxon>Tracheophyta</taxon>
        <taxon>Spermatophyta</taxon>
        <taxon>Magnoliopsida</taxon>
        <taxon>eudicotyledons</taxon>
        <taxon>Gunneridae</taxon>
        <taxon>Pentapetalae</taxon>
        <taxon>rosids</taxon>
        <taxon>malvids</taxon>
        <taxon>Brassicales</taxon>
        <taxon>Brassicaceae</taxon>
        <taxon>Brassiceae</taxon>
        <taxon>Brassica</taxon>
    </lineage>
</organism>
<dbReference type="Proteomes" id="UP000886595">
    <property type="component" value="Unassembled WGS sequence"/>
</dbReference>
<dbReference type="PANTHER" id="PTHR23054">
    <property type="entry name" value="TERNARY COMPLEX FACTOR MIP1, LEUCINE-ZIPPER-RELATED"/>
    <property type="match status" value="1"/>
</dbReference>
<dbReference type="PANTHER" id="PTHR23054:SF62">
    <property type="entry name" value="DUF547 DOMAIN-CONTAINING PROTEIN"/>
    <property type="match status" value="1"/>
</dbReference>
<dbReference type="OrthoDB" id="1112296at2759"/>
<reference evidence="2 3" key="1">
    <citation type="submission" date="2020-02" db="EMBL/GenBank/DDBJ databases">
        <authorList>
            <person name="Ma Q."/>
            <person name="Huang Y."/>
            <person name="Song X."/>
            <person name="Pei D."/>
        </authorList>
    </citation>
    <scope>NUCLEOTIDE SEQUENCE [LARGE SCALE GENOMIC DNA]</scope>
    <source>
        <strain evidence="2">Sxm20200214</strain>
        <tissue evidence="2">Leaf</tissue>
    </source>
</reference>
<evidence type="ECO:0000256" key="1">
    <source>
        <dbReference type="SAM" id="MobiDB-lite"/>
    </source>
</evidence>
<accession>A0A8X7VNZ9</accession>
<keyword evidence="3" id="KW-1185">Reference proteome</keyword>
<dbReference type="EMBL" id="JAAMPC010000004">
    <property type="protein sequence ID" value="KAG2314488.1"/>
    <property type="molecule type" value="Genomic_DNA"/>
</dbReference>